<accession>A0A1I5TNT7</accession>
<proteinExistence type="predicted"/>
<name>A0A1I5TNT7_9PSEU</name>
<dbReference type="GO" id="GO:0003677">
    <property type="term" value="F:DNA binding"/>
    <property type="evidence" value="ECO:0007669"/>
    <property type="project" value="UniProtKB-KW"/>
</dbReference>
<dbReference type="InterPro" id="IPR036388">
    <property type="entry name" value="WH-like_DNA-bd_sf"/>
</dbReference>
<dbReference type="Proteomes" id="UP000198727">
    <property type="component" value="Unassembled WGS sequence"/>
</dbReference>
<organism evidence="1 2">
    <name type="scientific">Amycolatopsis arida</name>
    <dbReference type="NCBI Taxonomy" id="587909"/>
    <lineage>
        <taxon>Bacteria</taxon>
        <taxon>Bacillati</taxon>
        <taxon>Actinomycetota</taxon>
        <taxon>Actinomycetes</taxon>
        <taxon>Pseudonocardiales</taxon>
        <taxon>Pseudonocardiaceae</taxon>
        <taxon>Amycolatopsis</taxon>
    </lineage>
</organism>
<protein>
    <submittedName>
        <fullName evidence="1">DNA-binding transcriptional regulator, MarR family</fullName>
    </submittedName>
</protein>
<evidence type="ECO:0000313" key="1">
    <source>
        <dbReference type="EMBL" id="SFP84764.1"/>
    </source>
</evidence>
<dbReference type="SUPFAM" id="SSF46785">
    <property type="entry name" value="Winged helix' DNA-binding domain"/>
    <property type="match status" value="1"/>
</dbReference>
<dbReference type="InterPro" id="IPR036390">
    <property type="entry name" value="WH_DNA-bd_sf"/>
</dbReference>
<dbReference type="EMBL" id="FOWW01000003">
    <property type="protein sequence ID" value="SFP84764.1"/>
    <property type="molecule type" value="Genomic_DNA"/>
</dbReference>
<reference evidence="2" key="1">
    <citation type="submission" date="2016-10" db="EMBL/GenBank/DDBJ databases">
        <authorList>
            <person name="Varghese N."/>
            <person name="Submissions S."/>
        </authorList>
    </citation>
    <scope>NUCLEOTIDE SEQUENCE [LARGE SCALE GENOMIC DNA]</scope>
    <source>
        <strain evidence="2">CGMCC 4.5579</strain>
    </source>
</reference>
<dbReference type="AlphaFoldDB" id="A0A1I5TNT7"/>
<keyword evidence="1" id="KW-0238">DNA-binding</keyword>
<dbReference type="RefSeq" id="WP_092530200.1">
    <property type="nucleotide sequence ID" value="NZ_FOWW01000003.1"/>
</dbReference>
<sequence length="158" mass="17535">MDTSPDRPIGYWPRHVHELLESTMTVRLADQRLTRRHWQALNAVTETAPIAPAELADRLAPFHTAEPPTLDTALADLTTRGWLGTDTEGRIVPTPAGRQEHARARGAIANYRKRTVEGISQRQYADMVATLRRMADNLERMAAEQGIPPEAGTPYASS</sequence>
<evidence type="ECO:0000313" key="2">
    <source>
        <dbReference type="Proteomes" id="UP000198727"/>
    </source>
</evidence>
<dbReference type="OrthoDB" id="3697068at2"/>
<keyword evidence="2" id="KW-1185">Reference proteome</keyword>
<dbReference type="Gene3D" id="1.10.10.10">
    <property type="entry name" value="Winged helix-like DNA-binding domain superfamily/Winged helix DNA-binding domain"/>
    <property type="match status" value="1"/>
</dbReference>
<dbReference type="STRING" id="587909.SAMN05421810_103596"/>
<gene>
    <name evidence="1" type="ORF">SAMN05421810_103596</name>
</gene>